<evidence type="ECO:0000256" key="6">
    <source>
        <dbReference type="ARBA" id="ARBA00022694"/>
    </source>
</evidence>
<keyword evidence="6" id="KW-0819">tRNA processing</keyword>
<dbReference type="InterPro" id="IPR014816">
    <property type="entry name" value="tRNA_MeTrfase_Gcd14"/>
</dbReference>
<dbReference type="PANTHER" id="PTHR12133">
    <property type="entry name" value="TRNA (ADENINE(58)-N(1))-METHYLTRANSFERASE"/>
    <property type="match status" value="1"/>
</dbReference>
<dbReference type="Proteomes" id="UP000079169">
    <property type="component" value="Unplaced"/>
</dbReference>
<evidence type="ECO:0000256" key="8">
    <source>
        <dbReference type="ARBA" id="ARBA00048481"/>
    </source>
</evidence>
<comment type="subcellular location">
    <subcellularLocation>
        <location evidence="1">Nucleus</location>
    </subcellularLocation>
</comment>
<dbReference type="PANTHER" id="PTHR12133:SF2">
    <property type="entry name" value="TRNA (ADENINE(58)-N(1))-METHYLTRANSFERASE CATALYTIC SUBUNIT TRMT61A"/>
    <property type="match status" value="1"/>
</dbReference>
<comment type="catalytic activity">
    <reaction evidence="8">
        <text>an adenosine in mRNA + S-adenosyl-L-methionine = an N(1)-methyladenosine in mRNA + S-adenosyl-L-homocysteine + H(+)</text>
        <dbReference type="Rhea" id="RHEA:55392"/>
        <dbReference type="Rhea" id="RHEA-COMP:12414"/>
        <dbReference type="Rhea" id="RHEA-COMP:12415"/>
        <dbReference type="ChEBI" id="CHEBI:15378"/>
        <dbReference type="ChEBI" id="CHEBI:57856"/>
        <dbReference type="ChEBI" id="CHEBI:59789"/>
        <dbReference type="ChEBI" id="CHEBI:74411"/>
        <dbReference type="ChEBI" id="CHEBI:74491"/>
    </reaction>
</comment>
<dbReference type="STRING" id="121845.A0A3Q0IVY2"/>
<evidence type="ECO:0000256" key="1">
    <source>
        <dbReference type="ARBA" id="ARBA00004123"/>
    </source>
</evidence>
<evidence type="ECO:0000256" key="3">
    <source>
        <dbReference type="ARBA" id="ARBA00022603"/>
    </source>
</evidence>
<gene>
    <name evidence="11" type="primary">LOC113466926</name>
</gene>
<evidence type="ECO:0000256" key="7">
    <source>
        <dbReference type="ARBA" id="ARBA00023242"/>
    </source>
</evidence>
<evidence type="ECO:0000313" key="10">
    <source>
        <dbReference type="Proteomes" id="UP000079169"/>
    </source>
</evidence>
<dbReference type="GO" id="GO:0031515">
    <property type="term" value="C:tRNA (m1A) methyltransferase complex"/>
    <property type="evidence" value="ECO:0007669"/>
    <property type="project" value="InterPro"/>
</dbReference>
<proteinExistence type="predicted"/>
<dbReference type="SUPFAM" id="SSF53335">
    <property type="entry name" value="S-adenosyl-L-methionine-dependent methyltransferases"/>
    <property type="match status" value="1"/>
</dbReference>
<dbReference type="RefSeq" id="XP_026678535.1">
    <property type="nucleotide sequence ID" value="XM_026822734.1"/>
</dbReference>
<dbReference type="PROSITE" id="PS51620">
    <property type="entry name" value="SAM_TRM61"/>
    <property type="match status" value="1"/>
</dbReference>
<sequence length="181" mass="20848">MFSQFKSTVEEGDTIILYLSPFQVFALPIKDTIKNKHGVEVENIFQTSYGALKVKELIGAKYGSKTQLSRGWGYILYPTPELWTQTLPHRTQIIYTPDISVILMQLELRDLFQDLLRTPYSSFFTELAKFRGVKSEVRSRFWDGGTGTTPHSSIFWILSPNPFVTPLRIILIRINLIDFPI</sequence>
<dbReference type="Gene3D" id="3.10.330.20">
    <property type="match status" value="1"/>
</dbReference>
<dbReference type="Pfam" id="PF08704">
    <property type="entry name" value="GCD14"/>
    <property type="match status" value="1"/>
</dbReference>
<evidence type="ECO:0000256" key="4">
    <source>
        <dbReference type="ARBA" id="ARBA00022679"/>
    </source>
</evidence>
<dbReference type="GO" id="GO:0160107">
    <property type="term" value="F:tRNA (adenine(58)-N1)-methyltransferase activity"/>
    <property type="evidence" value="ECO:0007669"/>
    <property type="project" value="UniProtKB-EC"/>
</dbReference>
<name>A0A3Q0IVY2_DIACI</name>
<evidence type="ECO:0000259" key="9">
    <source>
        <dbReference type="Pfam" id="PF08704"/>
    </source>
</evidence>
<evidence type="ECO:0000256" key="2">
    <source>
        <dbReference type="ARBA" id="ARBA00012796"/>
    </source>
</evidence>
<evidence type="ECO:0000256" key="5">
    <source>
        <dbReference type="ARBA" id="ARBA00022691"/>
    </source>
</evidence>
<dbReference type="KEGG" id="dci:113466926"/>
<keyword evidence="4" id="KW-0808">Transferase</keyword>
<dbReference type="InterPro" id="IPR049470">
    <property type="entry name" value="TRM61_C"/>
</dbReference>
<reference evidence="11" key="1">
    <citation type="submission" date="2025-08" db="UniProtKB">
        <authorList>
            <consortium name="RefSeq"/>
        </authorList>
    </citation>
    <scope>IDENTIFICATION</scope>
</reference>
<accession>A0A3Q0IVY2</accession>
<dbReference type="GeneID" id="113466926"/>
<protein>
    <recommendedName>
        <fullName evidence="2">tRNA (adenine(58)-N(1))-methyltransferase</fullName>
        <ecNumber evidence="2">2.1.1.220</ecNumber>
    </recommendedName>
</protein>
<keyword evidence="3" id="KW-0489">Methyltransferase</keyword>
<dbReference type="Gene3D" id="3.40.50.150">
    <property type="entry name" value="Vaccinia Virus protein VP39"/>
    <property type="match status" value="1"/>
</dbReference>
<keyword evidence="5" id="KW-0949">S-adenosyl-L-methionine</keyword>
<dbReference type="InterPro" id="IPR029063">
    <property type="entry name" value="SAM-dependent_MTases_sf"/>
</dbReference>
<dbReference type="GO" id="GO:0030488">
    <property type="term" value="P:tRNA methylation"/>
    <property type="evidence" value="ECO:0007669"/>
    <property type="project" value="InterPro"/>
</dbReference>
<evidence type="ECO:0000313" key="11">
    <source>
        <dbReference type="RefSeq" id="XP_026678535.1"/>
    </source>
</evidence>
<dbReference type="PaxDb" id="121845-A0A3Q0IVY2"/>
<feature type="domain" description="tRNA (adenine(58)-N(1))-methyltransferase catalytic subunit TRM61 C-terminal" evidence="9">
    <location>
        <begin position="71"/>
        <end position="109"/>
    </location>
</feature>
<keyword evidence="10" id="KW-1185">Reference proteome</keyword>
<dbReference type="GO" id="GO:0005634">
    <property type="term" value="C:nucleus"/>
    <property type="evidence" value="ECO:0007669"/>
    <property type="project" value="UniProtKB-SubCell"/>
</dbReference>
<dbReference type="EC" id="2.1.1.220" evidence="2"/>
<organism evidence="10 11">
    <name type="scientific">Diaphorina citri</name>
    <name type="common">Asian citrus psyllid</name>
    <dbReference type="NCBI Taxonomy" id="121845"/>
    <lineage>
        <taxon>Eukaryota</taxon>
        <taxon>Metazoa</taxon>
        <taxon>Ecdysozoa</taxon>
        <taxon>Arthropoda</taxon>
        <taxon>Hexapoda</taxon>
        <taxon>Insecta</taxon>
        <taxon>Pterygota</taxon>
        <taxon>Neoptera</taxon>
        <taxon>Paraneoptera</taxon>
        <taxon>Hemiptera</taxon>
        <taxon>Sternorrhyncha</taxon>
        <taxon>Psylloidea</taxon>
        <taxon>Psyllidae</taxon>
        <taxon>Diaphorininae</taxon>
        <taxon>Diaphorina</taxon>
    </lineage>
</organism>
<dbReference type="AlphaFoldDB" id="A0A3Q0IVY2"/>
<keyword evidence="7" id="KW-0539">Nucleus</keyword>